<comment type="caution">
    <text evidence="1">The sequence shown here is derived from an EMBL/GenBank/DDBJ whole genome shotgun (WGS) entry which is preliminary data.</text>
</comment>
<sequence>MGNYRGVTGALSMYFACEPTYQLLLNKQYVDAHKK</sequence>
<organism evidence="1 2">
    <name type="scientific">Anoxybacteroides voinovskiense</name>
    <dbReference type="NCBI Taxonomy" id="230470"/>
    <lineage>
        <taxon>Bacteria</taxon>
        <taxon>Bacillati</taxon>
        <taxon>Bacillota</taxon>
        <taxon>Bacilli</taxon>
        <taxon>Bacillales</taxon>
        <taxon>Anoxybacillaceae</taxon>
        <taxon>Anoxybacteroides</taxon>
    </lineage>
</organism>
<accession>A0A840DMK1</accession>
<protein>
    <submittedName>
        <fullName evidence="1">Uncharacterized protein</fullName>
    </submittedName>
</protein>
<keyword evidence="2" id="KW-1185">Reference proteome</keyword>
<evidence type="ECO:0000313" key="2">
    <source>
        <dbReference type="Proteomes" id="UP000559598"/>
    </source>
</evidence>
<dbReference type="Proteomes" id="UP000559598">
    <property type="component" value="Unassembled WGS sequence"/>
</dbReference>
<dbReference type="EMBL" id="JACIDE010000003">
    <property type="protein sequence ID" value="MBB4072913.1"/>
    <property type="molecule type" value="Genomic_DNA"/>
</dbReference>
<evidence type="ECO:0000313" key="1">
    <source>
        <dbReference type="EMBL" id="MBB4072913.1"/>
    </source>
</evidence>
<gene>
    <name evidence="1" type="ORF">GGR02_000673</name>
</gene>
<reference evidence="1 2" key="1">
    <citation type="submission" date="2020-08" db="EMBL/GenBank/DDBJ databases">
        <title>Genomic Encyclopedia of Type Strains, Phase IV (KMG-IV): sequencing the most valuable type-strain genomes for metagenomic binning, comparative biology and taxonomic classification.</title>
        <authorList>
            <person name="Goeker M."/>
        </authorList>
    </citation>
    <scope>NUCLEOTIDE SEQUENCE [LARGE SCALE GENOMIC DNA]</scope>
    <source>
        <strain evidence="1 2">DSM 17075</strain>
    </source>
</reference>
<dbReference type="AlphaFoldDB" id="A0A840DMK1"/>
<proteinExistence type="predicted"/>
<name>A0A840DMK1_9BACL</name>